<dbReference type="GO" id="GO:0009245">
    <property type="term" value="P:lipid A biosynthetic process"/>
    <property type="evidence" value="ECO:0007669"/>
    <property type="project" value="TreeGrafter"/>
</dbReference>
<proteinExistence type="inferred from homology"/>
<keyword evidence="6" id="KW-0472">Membrane</keyword>
<evidence type="ECO:0000256" key="2">
    <source>
        <dbReference type="ARBA" id="ARBA00004713"/>
    </source>
</evidence>
<evidence type="ECO:0000256" key="7">
    <source>
        <dbReference type="ARBA" id="ARBA00022679"/>
    </source>
</evidence>
<dbReference type="SUPFAM" id="SSF53756">
    <property type="entry name" value="UDP-Glycosyltransferase/glycogen phosphorylase"/>
    <property type="match status" value="1"/>
</dbReference>
<evidence type="ECO:0000256" key="4">
    <source>
        <dbReference type="ARBA" id="ARBA00012621"/>
    </source>
</evidence>
<keyword evidence="8" id="KW-0735">Signal-anchor</keyword>
<dbReference type="Pfam" id="PF00534">
    <property type="entry name" value="Glycos_transf_1"/>
    <property type="match status" value="1"/>
</dbReference>
<feature type="domain" description="Glycosyl transferase family 1" evidence="14">
    <location>
        <begin position="248"/>
        <end position="399"/>
    </location>
</feature>
<evidence type="ECO:0000256" key="5">
    <source>
        <dbReference type="ARBA" id="ARBA00019077"/>
    </source>
</evidence>
<dbReference type="PANTHER" id="PTHR42755">
    <property type="entry name" value="3-DEOXY-MANNO-OCTULOSONATE CYTIDYLYLTRANSFERASE"/>
    <property type="match status" value="1"/>
</dbReference>
<comment type="subcellular location">
    <subcellularLocation>
        <location evidence="1">Cell inner membrane</location>
        <topology evidence="1">Single-pass membrane protein</topology>
        <orientation evidence="1">Cytoplasmic side</orientation>
    </subcellularLocation>
    <subcellularLocation>
        <location evidence="13">Cell membrane</location>
    </subcellularLocation>
</comment>
<dbReference type="EMBL" id="JACFXU010000017">
    <property type="protein sequence ID" value="MBA6413858.1"/>
    <property type="molecule type" value="Genomic_DNA"/>
</dbReference>
<feature type="active site" description="Proton acceptor" evidence="11">
    <location>
        <position position="60"/>
    </location>
</feature>
<comment type="catalytic activity">
    <reaction evidence="10 13">
        <text>lipid IVA (E. coli) + CMP-3-deoxy-beta-D-manno-octulosonate = alpha-Kdo-(2-&gt;6)-lipid IVA (E. coli) + CMP + H(+)</text>
        <dbReference type="Rhea" id="RHEA:28066"/>
        <dbReference type="ChEBI" id="CHEBI:15378"/>
        <dbReference type="ChEBI" id="CHEBI:58603"/>
        <dbReference type="ChEBI" id="CHEBI:60364"/>
        <dbReference type="ChEBI" id="CHEBI:60377"/>
        <dbReference type="ChEBI" id="CHEBI:85987"/>
        <dbReference type="EC" id="2.4.99.12"/>
    </reaction>
</comment>
<evidence type="ECO:0000259" key="14">
    <source>
        <dbReference type="Pfam" id="PF00534"/>
    </source>
</evidence>
<dbReference type="Gene3D" id="3.40.50.2000">
    <property type="entry name" value="Glycogen Phosphorylase B"/>
    <property type="match status" value="1"/>
</dbReference>
<dbReference type="UniPathway" id="UPA00958"/>
<dbReference type="FunFam" id="3.40.50.11720:FF:000001">
    <property type="entry name" value="3-deoxy-D-manno-octulosonic acid transferase"/>
    <property type="match status" value="1"/>
</dbReference>
<dbReference type="GO" id="GO:0043842">
    <property type="term" value="F:Kdo transferase activity"/>
    <property type="evidence" value="ECO:0007669"/>
    <property type="project" value="UniProtKB-EC"/>
</dbReference>
<keyword evidence="6" id="KW-0997">Cell inner membrane</keyword>
<dbReference type="GO" id="GO:0009244">
    <property type="term" value="P:lipopolysaccharide core region biosynthetic process"/>
    <property type="evidence" value="ECO:0007669"/>
    <property type="project" value="UniProtKB-UniRule"/>
</dbReference>
<evidence type="ECO:0000256" key="1">
    <source>
        <dbReference type="ARBA" id="ARBA00004388"/>
    </source>
</evidence>
<name>A0A7W2TXN9_9GAMM</name>
<reference evidence="16 17" key="1">
    <citation type="submission" date="2020-07" db="EMBL/GenBank/DDBJ databases">
        <title>Halieaceae bacterium, F7430, whole genome shotgun sequencing project.</title>
        <authorList>
            <person name="Jiang S."/>
            <person name="Liu Z.W."/>
            <person name="Du Z.J."/>
        </authorList>
    </citation>
    <scope>NUCLEOTIDE SEQUENCE [LARGE SCALE GENOMIC DNA]</scope>
    <source>
        <strain evidence="16 17">F7430</strain>
    </source>
</reference>
<organism evidence="16 17">
    <name type="scientific">Sediminihaliea albiluteola</name>
    <dbReference type="NCBI Taxonomy" id="2758564"/>
    <lineage>
        <taxon>Bacteria</taxon>
        <taxon>Pseudomonadati</taxon>
        <taxon>Pseudomonadota</taxon>
        <taxon>Gammaproteobacteria</taxon>
        <taxon>Cellvibrionales</taxon>
        <taxon>Halieaceae</taxon>
        <taxon>Sediminihaliea</taxon>
    </lineage>
</organism>
<keyword evidence="13" id="KW-1003">Cell membrane</keyword>
<dbReference type="GO" id="GO:0005886">
    <property type="term" value="C:plasma membrane"/>
    <property type="evidence" value="ECO:0007669"/>
    <property type="project" value="UniProtKB-SubCell"/>
</dbReference>
<dbReference type="InterPro" id="IPR007507">
    <property type="entry name" value="Glycos_transf_N"/>
</dbReference>
<evidence type="ECO:0000256" key="13">
    <source>
        <dbReference type="RuleBase" id="RU365103"/>
    </source>
</evidence>
<comment type="caution">
    <text evidence="16">The sequence shown here is derived from an EMBL/GenBank/DDBJ whole genome shotgun (WGS) entry which is preliminary data.</text>
</comment>
<keyword evidence="16" id="KW-0328">Glycosyltransferase</keyword>
<dbReference type="PANTHER" id="PTHR42755:SF1">
    <property type="entry name" value="3-DEOXY-D-MANNO-OCTULOSONIC ACID TRANSFERASE, MITOCHONDRIAL-RELATED"/>
    <property type="match status" value="1"/>
</dbReference>
<evidence type="ECO:0000313" key="17">
    <source>
        <dbReference type="Proteomes" id="UP000539350"/>
    </source>
</evidence>
<dbReference type="EC" id="2.4.99.12" evidence="4 13"/>
<evidence type="ECO:0000256" key="12">
    <source>
        <dbReference type="PIRSR" id="PIRSR639901-2"/>
    </source>
</evidence>
<protein>
    <recommendedName>
        <fullName evidence="5 13">3-deoxy-D-manno-octulosonic acid transferase</fullName>
        <shortName evidence="13">Kdo transferase</shortName>
        <ecNumber evidence="4 13">2.4.99.12</ecNumber>
    </recommendedName>
    <alternativeName>
        <fullName evidence="9 13">Lipid IV(A) 3-deoxy-D-manno-octulosonic acid transferase</fullName>
    </alternativeName>
</protein>
<dbReference type="FunFam" id="3.40.50.2000:FF:000032">
    <property type="entry name" value="3-deoxy-D-manno-octulosonic acid transferase"/>
    <property type="match status" value="1"/>
</dbReference>
<sequence>MRQLYSLVFYCLMPLILLRMLWRSRLAPAYRQRLLERLGFFAAPSDSRPVIWVHAVSVGETIAAAPLVEQILQRYPEYCVVLSTTTPTGSERVRALFGERVFHVYAPWDLPGAVRRFMARIKPQLLLIMETELWPNMLHAASRRQCRVLLANARLSERSAKGYAKVGRLTRDMLGKLDSVACQAQEDGERLVALGLPRDKLHITGSIKFDLSLDEALRAESAELRQQLGSARRPVLVAASTHPGEDEQLLAAFSQVKERYSDCLLVLVPRHPERFDSVYGLCEQAGWVLARRSSGRAPAAEVDILLGDTMGELLLLLSSATVAVIGGSLVEHGGHNVLEASVWGVPVVTGPYMFNFEEISALLVAAGGMRRLSDSEELAPCLIHLLGDAEQRAAMAAAGLRVLEANRGAKQRLLELLDEQLQPPMGAVS</sequence>
<keyword evidence="8" id="KW-0812">Transmembrane</keyword>
<dbReference type="InterPro" id="IPR039901">
    <property type="entry name" value="Kdotransferase"/>
</dbReference>
<evidence type="ECO:0000256" key="6">
    <source>
        <dbReference type="ARBA" id="ARBA00022519"/>
    </source>
</evidence>
<feature type="site" description="Transition state stabilizer" evidence="12">
    <location>
        <position position="130"/>
    </location>
</feature>
<dbReference type="InterPro" id="IPR038107">
    <property type="entry name" value="Glycos_transf_N_sf"/>
</dbReference>
<feature type="site" description="Transition state stabilizer" evidence="12">
    <location>
        <position position="208"/>
    </location>
</feature>
<accession>A0A7W2TXN9</accession>
<keyword evidence="13" id="KW-0448">Lipopolysaccharide biosynthesis</keyword>
<dbReference type="InterPro" id="IPR001296">
    <property type="entry name" value="Glyco_trans_1"/>
</dbReference>
<evidence type="ECO:0000256" key="10">
    <source>
        <dbReference type="ARBA" id="ARBA00049183"/>
    </source>
</evidence>
<comment type="function">
    <text evidence="13">Involved in lipopolysaccharide (LPS) biosynthesis. Catalyzes the transfer of 3-deoxy-D-manno-octulosonate (Kdo) residue(s) from CMP-Kdo to lipid IV(A), the tetraacyldisaccharide-1,4'-bisphosphate precursor of lipid A.</text>
</comment>
<feature type="domain" description="3-deoxy-D-manno-octulosonic-acid transferase N-terminal" evidence="15">
    <location>
        <begin position="32"/>
        <end position="210"/>
    </location>
</feature>
<evidence type="ECO:0000256" key="3">
    <source>
        <dbReference type="ARBA" id="ARBA00006380"/>
    </source>
</evidence>
<evidence type="ECO:0000259" key="15">
    <source>
        <dbReference type="Pfam" id="PF04413"/>
    </source>
</evidence>
<gene>
    <name evidence="16" type="primary">waaA</name>
    <name evidence="16" type="ORF">H2508_12120</name>
</gene>
<dbReference type="Proteomes" id="UP000539350">
    <property type="component" value="Unassembled WGS sequence"/>
</dbReference>
<dbReference type="Gene3D" id="3.40.50.11720">
    <property type="entry name" value="3-Deoxy-D-manno-octulosonic-acid transferase, N-terminal domain"/>
    <property type="match status" value="1"/>
</dbReference>
<comment type="similarity">
    <text evidence="3">Belongs to the glycosyltransferase group 1 family. Glycosyltransferase 30 subfamily.</text>
</comment>
<dbReference type="NCBIfam" id="NF004388">
    <property type="entry name" value="PRK05749.1-4"/>
    <property type="match status" value="1"/>
</dbReference>
<evidence type="ECO:0000256" key="11">
    <source>
        <dbReference type="PIRSR" id="PIRSR639901-1"/>
    </source>
</evidence>
<keyword evidence="17" id="KW-1185">Reference proteome</keyword>
<dbReference type="RefSeq" id="WP_182174017.1">
    <property type="nucleotide sequence ID" value="NZ_JACFXU010000017.1"/>
</dbReference>
<evidence type="ECO:0000256" key="9">
    <source>
        <dbReference type="ARBA" id="ARBA00031445"/>
    </source>
</evidence>
<evidence type="ECO:0000256" key="8">
    <source>
        <dbReference type="ARBA" id="ARBA00022968"/>
    </source>
</evidence>
<dbReference type="Pfam" id="PF04413">
    <property type="entry name" value="Glycos_transf_N"/>
    <property type="match status" value="1"/>
</dbReference>
<dbReference type="AlphaFoldDB" id="A0A7W2TXN9"/>
<keyword evidence="7 13" id="KW-0808">Transferase</keyword>
<comment type="pathway">
    <text evidence="2 13">Bacterial outer membrane biogenesis; LPS core biosynthesis.</text>
</comment>
<evidence type="ECO:0000313" key="16">
    <source>
        <dbReference type="EMBL" id="MBA6413858.1"/>
    </source>
</evidence>